<protein>
    <submittedName>
        <fullName evidence="1">Uncharacterized protein</fullName>
    </submittedName>
</protein>
<dbReference type="EMBL" id="ATNM01000097">
    <property type="protein sequence ID" value="EPR68544.1"/>
    <property type="molecule type" value="Genomic_DNA"/>
</dbReference>
<dbReference type="OrthoDB" id="9965523at2"/>
<dbReference type="Proteomes" id="UP000014974">
    <property type="component" value="Unassembled WGS sequence"/>
</dbReference>
<sequence length="53" mass="6165">MGFSKLNKRRDFGGIVAEKKQQYRQNRVVLIVLPGADASGYNHFTPVWVFRIR</sequence>
<evidence type="ECO:0000313" key="2">
    <source>
        <dbReference type="Proteomes" id="UP000014974"/>
    </source>
</evidence>
<gene>
    <name evidence="1" type="ORF">ADICYQ_2372</name>
</gene>
<name>S7WP90_9BACT</name>
<dbReference type="AlphaFoldDB" id="S7WP90"/>
<dbReference type="RefSeq" id="WP_020892247.1">
    <property type="nucleotide sequence ID" value="NZ_ATNM01000097.1"/>
</dbReference>
<evidence type="ECO:0000313" key="1">
    <source>
        <dbReference type="EMBL" id="EPR68544.1"/>
    </source>
</evidence>
<accession>S7WP90</accession>
<proteinExistence type="predicted"/>
<reference evidence="1 2" key="1">
    <citation type="journal article" date="2013" name="Genome Announc.">
        <title>Draft Genome Sequence of Cyclobacterium qasimii Strain M12-11BT, Isolated from Arctic Marine Sediment.</title>
        <authorList>
            <person name="Shivaji S."/>
            <person name="Ara S."/>
            <person name="Singh A."/>
            <person name="Kumar Pinnaka A."/>
        </authorList>
    </citation>
    <scope>NUCLEOTIDE SEQUENCE [LARGE SCALE GENOMIC DNA]</scope>
    <source>
        <strain evidence="1 2">M12-11B</strain>
    </source>
</reference>
<comment type="caution">
    <text evidence="1">The sequence shown here is derived from an EMBL/GenBank/DDBJ whole genome shotgun (WGS) entry which is preliminary data.</text>
</comment>
<organism evidence="1 2">
    <name type="scientific">Cyclobacterium qasimii M12-11B</name>
    <dbReference type="NCBI Taxonomy" id="641524"/>
    <lineage>
        <taxon>Bacteria</taxon>
        <taxon>Pseudomonadati</taxon>
        <taxon>Bacteroidota</taxon>
        <taxon>Cytophagia</taxon>
        <taxon>Cytophagales</taxon>
        <taxon>Cyclobacteriaceae</taxon>
        <taxon>Cyclobacterium</taxon>
    </lineage>
</organism>